<protein>
    <submittedName>
        <fullName evidence="2">Uncharacterized protein</fullName>
    </submittedName>
</protein>
<sequence>MASYCSCCVVQLFFFFLGVVVFLNVGCLDGVHAATTVKVGNISKVEDAVNFHIYYGQTFKVIKNAIDGKSYLLIQRWVLLEIGACLEIGSCLRSEAIYGDLTGYRDGWRWVQRESNKSENGQRKREGARMITRGWQQGQNIAPQGSNRSSSQCQIIPLIPNYLQLLGLLGSLKGITSDSVASQCVLKLYEGGEIEIINKSEPQQLAQFAVHFVTNTDQQEASNFASFAPFVEETPLQRAEWIKFLGVFVNLETTANQVYDAVKENYLCLTKVAASKKSFKPTVAWMGYYDGVWSFTKETYKMKYTEDAGGGNVDNSINKMSYNISNSDDLDELHAILCTVDVIIDETYTADPSGYTLAAFLQNVNIEDHSCFAFLTNQSLWRYDKRVYNSTTLDWFDGAVSQPQLVLADLVEALFPTGNYTTTHFRNLAKEEGVISISANMCDRDTSVALQPTIVACG</sequence>
<evidence type="ECO:0000256" key="1">
    <source>
        <dbReference type="SAM" id="SignalP"/>
    </source>
</evidence>
<organism evidence="2 3">
    <name type="scientific">Quercus lobata</name>
    <name type="common">Valley oak</name>
    <dbReference type="NCBI Taxonomy" id="97700"/>
    <lineage>
        <taxon>Eukaryota</taxon>
        <taxon>Viridiplantae</taxon>
        <taxon>Streptophyta</taxon>
        <taxon>Embryophyta</taxon>
        <taxon>Tracheophyta</taxon>
        <taxon>Spermatophyta</taxon>
        <taxon>Magnoliopsida</taxon>
        <taxon>eudicotyledons</taxon>
        <taxon>Gunneridae</taxon>
        <taxon>Pentapetalae</taxon>
        <taxon>rosids</taxon>
        <taxon>fabids</taxon>
        <taxon>Fagales</taxon>
        <taxon>Fagaceae</taxon>
        <taxon>Quercus</taxon>
    </lineage>
</organism>
<dbReference type="InParanoid" id="A0A7N2KXJ9"/>
<dbReference type="Gramene" id="QL02p064229:mrna">
    <property type="protein sequence ID" value="QL02p064229:mrna"/>
    <property type="gene ID" value="QL02p064229"/>
</dbReference>
<dbReference type="PANTHER" id="PTHR38360">
    <property type="entry name" value="OS03G0120000 PROTEIN"/>
    <property type="match status" value="1"/>
</dbReference>
<name>A0A7N2KXJ9_QUELO</name>
<dbReference type="SUPFAM" id="SSF53807">
    <property type="entry name" value="Helical backbone' metal receptor"/>
    <property type="match status" value="1"/>
</dbReference>
<keyword evidence="3" id="KW-1185">Reference proteome</keyword>
<feature type="signal peptide" evidence="1">
    <location>
        <begin position="1"/>
        <end position="33"/>
    </location>
</feature>
<reference evidence="2" key="2">
    <citation type="submission" date="2021-01" db="UniProtKB">
        <authorList>
            <consortium name="EnsemblPlants"/>
        </authorList>
    </citation>
    <scope>IDENTIFICATION</scope>
</reference>
<feature type="chain" id="PRO_5029873218" evidence="1">
    <location>
        <begin position="34"/>
        <end position="458"/>
    </location>
</feature>
<dbReference type="PANTHER" id="PTHR38360:SF1">
    <property type="entry name" value="F12P19.7"/>
    <property type="match status" value="1"/>
</dbReference>
<evidence type="ECO:0000313" key="3">
    <source>
        <dbReference type="Proteomes" id="UP000594261"/>
    </source>
</evidence>
<dbReference type="EnsemblPlants" id="QL02p064229:mrna">
    <property type="protein sequence ID" value="QL02p064229:mrna"/>
    <property type="gene ID" value="QL02p064229"/>
</dbReference>
<evidence type="ECO:0000313" key="2">
    <source>
        <dbReference type="EnsemblPlants" id="QL02p064229:mrna"/>
    </source>
</evidence>
<dbReference type="Proteomes" id="UP000594261">
    <property type="component" value="Chromosome 2"/>
</dbReference>
<dbReference type="OMA" id="IMAQENY"/>
<dbReference type="AlphaFoldDB" id="A0A7N2KXJ9"/>
<proteinExistence type="predicted"/>
<accession>A0A7N2KXJ9</accession>
<dbReference type="FunCoup" id="A0A7N2KXJ9">
    <property type="interactions" value="13"/>
</dbReference>
<keyword evidence="1" id="KW-0732">Signal</keyword>
<reference evidence="3" key="1">
    <citation type="journal article" date="2016" name="G3 (Bethesda)">
        <title>First Draft Assembly and Annotation of the Genome of a California Endemic Oak Quercus lobata Nee (Fagaceae).</title>
        <authorList>
            <person name="Sork V.L."/>
            <person name="Fitz-Gibbon S.T."/>
            <person name="Puiu D."/>
            <person name="Crepeau M."/>
            <person name="Gugger P.F."/>
            <person name="Sherman R."/>
            <person name="Stevens K."/>
            <person name="Langley C.H."/>
            <person name="Pellegrini M."/>
            <person name="Salzberg S.L."/>
        </authorList>
    </citation>
    <scope>NUCLEOTIDE SEQUENCE [LARGE SCALE GENOMIC DNA]</scope>
    <source>
        <strain evidence="3">cv. SW786</strain>
    </source>
</reference>